<dbReference type="AlphaFoldDB" id="A0A271IW02"/>
<comment type="caution">
    <text evidence="1">The sequence shown here is derived from an EMBL/GenBank/DDBJ whole genome shotgun (WGS) entry which is preliminary data.</text>
</comment>
<sequence>MDRPPPRPDCGTVAPTTEAVLDAVREANGRRAVAPARTVEAAAAEVEAYLVVPAWAAGEPAADVAAEVLRALHGVEPSRAPFLWAIYAEGARRLGFAGAVPVPTGGGTGPEAEA</sequence>
<keyword evidence="2" id="KW-1185">Reference proteome</keyword>
<reference evidence="1 2" key="1">
    <citation type="submission" date="2016-11" db="EMBL/GenBank/DDBJ databases">
        <title>Study of marine rhodopsin-containing bacteria.</title>
        <authorList>
            <person name="Yoshizawa S."/>
            <person name="Kumagai Y."/>
            <person name="Kogure K."/>
        </authorList>
    </citation>
    <scope>NUCLEOTIDE SEQUENCE [LARGE SCALE GENOMIC DNA]</scope>
    <source>
        <strain evidence="1 2">SAORIC-28</strain>
    </source>
</reference>
<evidence type="ECO:0000313" key="2">
    <source>
        <dbReference type="Proteomes" id="UP000216339"/>
    </source>
</evidence>
<dbReference type="Proteomes" id="UP000216339">
    <property type="component" value="Unassembled WGS sequence"/>
</dbReference>
<protein>
    <submittedName>
        <fullName evidence="1">Uncharacterized protein</fullName>
    </submittedName>
</protein>
<evidence type="ECO:0000313" key="1">
    <source>
        <dbReference type="EMBL" id="PAP75297.1"/>
    </source>
</evidence>
<proteinExistence type="predicted"/>
<name>A0A271IW02_9BACT</name>
<organism evidence="1 2">
    <name type="scientific">Rubrivirga marina</name>
    <dbReference type="NCBI Taxonomy" id="1196024"/>
    <lineage>
        <taxon>Bacteria</taxon>
        <taxon>Pseudomonadati</taxon>
        <taxon>Rhodothermota</taxon>
        <taxon>Rhodothermia</taxon>
        <taxon>Rhodothermales</taxon>
        <taxon>Rubricoccaceae</taxon>
        <taxon>Rubrivirga</taxon>
    </lineage>
</organism>
<accession>A0A271IW02</accession>
<dbReference type="EMBL" id="MQWD01000001">
    <property type="protein sequence ID" value="PAP75297.1"/>
    <property type="molecule type" value="Genomic_DNA"/>
</dbReference>
<gene>
    <name evidence="1" type="ORF">BSZ37_01985</name>
</gene>
<dbReference type="RefSeq" id="WP_095508932.1">
    <property type="nucleotide sequence ID" value="NZ_MQWD01000001.1"/>
</dbReference>